<feature type="region of interest" description="Disordered" evidence="3">
    <location>
        <begin position="170"/>
        <end position="191"/>
    </location>
</feature>
<organism evidence="4 5">
    <name type="scientific">Acidithiobacillus caldus (strain ATCC 51756 / DSM 8584 / KU)</name>
    <dbReference type="NCBI Taxonomy" id="637389"/>
    <lineage>
        <taxon>Bacteria</taxon>
        <taxon>Pseudomonadati</taxon>
        <taxon>Pseudomonadota</taxon>
        <taxon>Acidithiobacillia</taxon>
        <taxon>Acidithiobacillales</taxon>
        <taxon>Acidithiobacillaceae</taxon>
        <taxon>Acidithiobacillus</taxon>
    </lineage>
</organism>
<dbReference type="Proteomes" id="UP000005522">
    <property type="component" value="Chromosome"/>
</dbReference>
<protein>
    <submittedName>
        <fullName evidence="4">Carboxysome shell protein CsoS2</fullName>
    </submittedName>
</protein>
<evidence type="ECO:0000313" key="5">
    <source>
        <dbReference type="Proteomes" id="UP000005522"/>
    </source>
</evidence>
<evidence type="ECO:0000256" key="1">
    <source>
        <dbReference type="ARBA" id="ARBA00022737"/>
    </source>
</evidence>
<dbReference type="HOGENOM" id="CLU_016451_0_0_6"/>
<feature type="region of interest" description="Disordered" evidence="3">
    <location>
        <begin position="1"/>
        <end position="35"/>
    </location>
</feature>
<feature type="region of interest" description="Disordered" evidence="3">
    <location>
        <begin position="47"/>
        <end position="80"/>
    </location>
</feature>
<feature type="region of interest" description="Disordered" evidence="3">
    <location>
        <begin position="686"/>
        <end position="707"/>
    </location>
</feature>
<evidence type="ECO:0000256" key="3">
    <source>
        <dbReference type="SAM" id="MobiDB-lite"/>
    </source>
</evidence>
<dbReference type="GO" id="GO:0043886">
    <property type="term" value="F:structural constituent of carboxysome shell"/>
    <property type="evidence" value="ECO:0007669"/>
    <property type="project" value="InterPro"/>
</dbReference>
<keyword evidence="1" id="KW-0677">Repeat</keyword>
<accession>A0A059ZXT6</accession>
<feature type="region of interest" description="Disordered" evidence="3">
    <location>
        <begin position="789"/>
        <end position="821"/>
    </location>
</feature>
<sequence length="821" mass="86137">MTPVVPSGPADADLRVEPQLQAAKPGGRERAQQHRAQRCAGALCWSDPEQRRRHRGQRAAANPVPRAADTVGDGAADSVRETVPPLVPGVEERFLDAVCEMGEAQPDSFGWRQNSVRKLCKARRQSLAQRGKVALTVMRGLSSAAARLRYLETGNAHEFARLHRQELAQKGRGALPPAKPTGQQRSRKYRVPAKVEVGTTLAGSEVTGTQVERIPAVTGNEPGSCRVITGTEYVGSEQYSRFCATQPSANPAKVGVGRTSRGLGVSGTQVGRAVAVTGDEAGSCKTVTGTEYLSLENFQSFCRSDLPPRPEKVVIGHSQQRQLPVSGSDEARINRVTGSEPGANARITGSQYAETGVARMTINGKAAPRKVSETHTVRGEVVTGTAVDSSPKITGLEPGTCRVVTGTEYLSTETFQTLCRTRPEPTEPPKVEVSSTQHGQRITGNLVDRSEKVTGNEPGSCARVTGTGYSNPQLCGGGVDKVHAMTSLSGSVMTGTGMDRLPKTTGDERGGCWPVTGTEYYGREHYAQCASTPQPEAPKTVLSRTGKGQWVTGPAMGPDEAVTGNEAGANSVVSGTPYSGEELEERTGQEVVNPMQSQAAESGSEHPGASGCTGCSCQERMRDLEARLAALQEQLAASRTSAGSEPAPVAPASRRFVPAPAAPVSPSASEVGASDFSIVTPARQGRSRITGNTGTGGKVTGPVNLGRGLITGTPEFRSGTELARAPQPLPVPQEDVSAPAAGSWRVTGDDWSRNERVTGTEGPWARGRNLTQRGPLRSCVMAAAINKGQELAAPVPDSRITGSSGNSRKGSTVTYSGGARG</sequence>
<dbReference type="Pfam" id="PF12288">
    <property type="entry name" value="CsoS2_M"/>
    <property type="match status" value="2"/>
</dbReference>
<dbReference type="eggNOG" id="ENOG502Z8T4">
    <property type="taxonomic scope" value="Bacteria"/>
</dbReference>
<evidence type="ECO:0000256" key="2">
    <source>
        <dbReference type="ARBA" id="ARBA00024044"/>
    </source>
</evidence>
<feature type="compositionally biased region" description="Basic and acidic residues" evidence="3">
    <location>
        <begin position="421"/>
        <end position="430"/>
    </location>
</feature>
<reference evidence="4 5" key="1">
    <citation type="journal article" date="2009" name="J. Bacteriol.">
        <title>Draft genome sequence of the extremely acidophilic bacterium Acidithiobacillus caldus ATCC 51756 reveals metabolic versatility in the genus Acidithiobacillus.</title>
        <authorList>
            <person name="Valdes J."/>
            <person name="Quatrini R."/>
            <person name="Hallberg K."/>
            <person name="Dopson M."/>
            <person name="Valenzuela P.D."/>
            <person name="Holmes D.S."/>
        </authorList>
    </citation>
    <scope>NUCLEOTIDE SEQUENCE [LARGE SCALE GENOMIC DNA]</scope>
    <source>
        <strain evidence="5">ATCC 51756 / DSM 8584 / KU</strain>
    </source>
</reference>
<dbReference type="AlphaFoldDB" id="A0A059ZXT6"/>
<feature type="region of interest" description="Disordered" evidence="3">
    <location>
        <begin position="420"/>
        <end position="440"/>
    </location>
</feature>
<proteinExistence type="inferred from homology"/>
<dbReference type="InterPro" id="IPR020990">
    <property type="entry name" value="CSOS2/2B"/>
</dbReference>
<name>A0A059ZXT6_ACICK</name>
<dbReference type="EMBL" id="CP005986">
    <property type="protein sequence ID" value="AIA54786.1"/>
    <property type="molecule type" value="Genomic_DNA"/>
</dbReference>
<comment type="similarity">
    <text evidence="2">Belongs to the CsoS2 family.</text>
</comment>
<feature type="compositionally biased region" description="Polar residues" evidence="3">
    <location>
        <begin position="800"/>
        <end position="815"/>
    </location>
</feature>
<feature type="region of interest" description="Disordered" evidence="3">
    <location>
        <begin position="531"/>
        <end position="590"/>
    </location>
</feature>
<evidence type="ECO:0000313" key="4">
    <source>
        <dbReference type="EMBL" id="AIA54786.1"/>
    </source>
</evidence>
<dbReference type="KEGG" id="acz:Acaty_c0910"/>
<feature type="region of interest" description="Disordered" evidence="3">
    <location>
        <begin position="725"/>
        <end position="747"/>
    </location>
</feature>
<feature type="region of interest" description="Disordered" evidence="3">
    <location>
        <begin position="595"/>
        <end position="614"/>
    </location>
</feature>
<gene>
    <name evidence="4" type="ORF">Acaty_c0910</name>
</gene>